<reference evidence="3" key="1">
    <citation type="submission" date="2016-10" db="EMBL/GenBank/DDBJ databases">
        <authorList>
            <person name="de Groot N.N."/>
        </authorList>
    </citation>
    <scope>NUCLEOTIDE SEQUENCE [LARGE SCALE GENOMIC DNA]</scope>
    <source>
        <strain evidence="3">CGMCC 1.12397</strain>
    </source>
</reference>
<feature type="domain" description="DUF7344" evidence="1">
    <location>
        <begin position="19"/>
        <end position="94"/>
    </location>
</feature>
<evidence type="ECO:0000313" key="5">
    <source>
        <dbReference type="Proteomes" id="UP000255421"/>
    </source>
</evidence>
<proteinExistence type="predicted"/>
<reference evidence="4" key="2">
    <citation type="submission" date="2016-10" db="EMBL/GenBank/DDBJ databases">
        <authorList>
            <person name="Varghese N."/>
            <person name="Submissions S."/>
        </authorList>
    </citation>
    <scope>NUCLEOTIDE SEQUENCE [LARGE SCALE GENOMIC DNA]</scope>
    <source>
        <strain evidence="4">CGMCC 1.12397</strain>
    </source>
</reference>
<gene>
    <name evidence="2" type="ORF">DWB78_04875</name>
    <name evidence="3" type="ORF">SAMN05216278_2166</name>
</gene>
<evidence type="ECO:0000313" key="4">
    <source>
        <dbReference type="Proteomes" id="UP000199289"/>
    </source>
</evidence>
<reference evidence="2 5" key="3">
    <citation type="submission" date="2018-07" db="EMBL/GenBank/DDBJ databases">
        <title>Genome sequence of extremly halophilic archaeon Halopelagius longus strain BC12-B1.</title>
        <authorList>
            <person name="Zhang X."/>
        </authorList>
    </citation>
    <scope>NUCLEOTIDE SEQUENCE [LARGE SCALE GENOMIC DNA]</scope>
    <source>
        <strain evidence="2 5">BC12-B1</strain>
    </source>
</reference>
<keyword evidence="5" id="KW-1185">Reference proteome</keyword>
<dbReference type="Gene3D" id="1.10.10.10">
    <property type="entry name" value="Winged helix-like DNA-binding domain superfamily/Winged helix DNA-binding domain"/>
    <property type="match status" value="1"/>
</dbReference>
<evidence type="ECO:0000313" key="2">
    <source>
        <dbReference type="EMBL" id="RDI71117.1"/>
    </source>
</evidence>
<evidence type="ECO:0000313" key="3">
    <source>
        <dbReference type="EMBL" id="SDQ60402.1"/>
    </source>
</evidence>
<name>A0A1H1C8A8_9EURY</name>
<dbReference type="OrthoDB" id="247722at2157"/>
<dbReference type="InterPro" id="IPR055768">
    <property type="entry name" value="DUF7344"/>
</dbReference>
<evidence type="ECO:0000259" key="1">
    <source>
        <dbReference type="Pfam" id="PF24035"/>
    </source>
</evidence>
<dbReference type="Proteomes" id="UP000199289">
    <property type="component" value="Unassembled WGS sequence"/>
</dbReference>
<protein>
    <recommendedName>
        <fullName evidence="1">DUF7344 domain-containing protein</fullName>
    </recommendedName>
</protein>
<dbReference type="InterPro" id="IPR036388">
    <property type="entry name" value="WH-like_DNA-bd_sf"/>
</dbReference>
<sequence>MAVKQDGASSDRPLRNYLAVLEDEHRRAVVRVLAEEDASVSLSILAERVAVEAGNASFDAPTPSELERLKIKLHHAHLPKLDEAGVLDYSPEARLAVPTDETDSAQRAAETLIDA</sequence>
<dbReference type="EMBL" id="FNKQ01000002">
    <property type="protein sequence ID" value="SDQ60402.1"/>
    <property type="molecule type" value="Genomic_DNA"/>
</dbReference>
<dbReference type="Pfam" id="PF24035">
    <property type="entry name" value="DUF7344"/>
    <property type="match status" value="1"/>
</dbReference>
<organism evidence="3 4">
    <name type="scientific">Halopelagius longus</name>
    <dbReference type="NCBI Taxonomy" id="1236180"/>
    <lineage>
        <taxon>Archaea</taxon>
        <taxon>Methanobacteriati</taxon>
        <taxon>Methanobacteriota</taxon>
        <taxon>Stenosarchaea group</taxon>
        <taxon>Halobacteria</taxon>
        <taxon>Halobacteriales</taxon>
        <taxon>Haloferacaceae</taxon>
    </lineage>
</organism>
<dbReference type="EMBL" id="QQST01000001">
    <property type="protein sequence ID" value="RDI71117.1"/>
    <property type="molecule type" value="Genomic_DNA"/>
</dbReference>
<dbReference type="AlphaFoldDB" id="A0A1H1C8A8"/>
<dbReference type="Proteomes" id="UP000255421">
    <property type="component" value="Unassembled WGS sequence"/>
</dbReference>
<accession>A0A1H1C8A8</accession>
<dbReference type="RefSeq" id="WP_092537073.1">
    <property type="nucleotide sequence ID" value="NZ_FNKQ01000002.1"/>
</dbReference>